<comment type="caution">
    <text evidence="1">The sequence shown here is derived from an EMBL/GenBank/DDBJ whole genome shotgun (WGS) entry which is preliminary data.</text>
</comment>
<reference evidence="1 2" key="1">
    <citation type="submission" date="2024-02" db="EMBL/GenBank/DDBJ databases">
        <title>Lysobacter Genome Sequencing and Mining.</title>
        <authorList>
            <person name="Bierman J."/>
            <person name="Walker M.C."/>
        </authorList>
    </citation>
    <scope>NUCLEOTIDE SEQUENCE [LARGE SCALE GENOMIC DNA]</scope>
    <source>
        <strain evidence="1 2">PB6250</strain>
    </source>
</reference>
<name>A0ABU8CYX0_9GAMM</name>
<protein>
    <submittedName>
        <fullName evidence="1">Uncharacterized protein</fullName>
    </submittedName>
</protein>
<proteinExistence type="predicted"/>
<gene>
    <name evidence="1" type="ORF">V2J18_04090</name>
</gene>
<evidence type="ECO:0000313" key="2">
    <source>
        <dbReference type="Proteomes" id="UP001387215"/>
    </source>
</evidence>
<keyword evidence="2" id="KW-1185">Reference proteome</keyword>
<evidence type="ECO:0000313" key="1">
    <source>
        <dbReference type="EMBL" id="MEI2453857.1"/>
    </source>
</evidence>
<dbReference type="Proteomes" id="UP001387215">
    <property type="component" value="Unassembled WGS sequence"/>
</dbReference>
<dbReference type="EMBL" id="JBANDL010000002">
    <property type="protein sequence ID" value="MEI2453857.1"/>
    <property type="molecule type" value="Genomic_DNA"/>
</dbReference>
<accession>A0ABU8CYX0</accession>
<organism evidence="1 2">
    <name type="scientific">Lysobacter firmicutimachus</name>
    <dbReference type="NCBI Taxonomy" id="1792846"/>
    <lineage>
        <taxon>Bacteria</taxon>
        <taxon>Pseudomonadati</taxon>
        <taxon>Pseudomonadota</taxon>
        <taxon>Gammaproteobacteria</taxon>
        <taxon>Lysobacterales</taxon>
        <taxon>Lysobacteraceae</taxon>
        <taxon>Lysobacter</taxon>
    </lineage>
</organism>
<sequence length="64" mass="6921">MKLLIPPETVQARLALCRACPHFQAQSTPLPGGGTLPTASCARCGCFLHVKARLFGQRCPEGKW</sequence>
<dbReference type="RefSeq" id="WP_336131084.1">
    <property type="nucleotide sequence ID" value="NZ_JBANDL010000002.1"/>
</dbReference>